<name>T1F290_HELRO</name>
<dbReference type="Pfam" id="PF00373">
    <property type="entry name" value="FERM_M"/>
    <property type="match status" value="1"/>
</dbReference>
<keyword evidence="5" id="KW-1185">Reference proteome</keyword>
<dbReference type="CDD" id="cd01765">
    <property type="entry name" value="FERM_F0_F1"/>
    <property type="match status" value="1"/>
</dbReference>
<evidence type="ECO:0000313" key="4">
    <source>
        <dbReference type="EnsemblMetazoa" id="HelroP169705"/>
    </source>
</evidence>
<dbReference type="KEGG" id="hro:HELRODRAFT_169705"/>
<feature type="compositionally biased region" description="Low complexity" evidence="1">
    <location>
        <begin position="747"/>
        <end position="785"/>
    </location>
</feature>
<dbReference type="Gene3D" id="1.20.80.10">
    <property type="match status" value="1"/>
</dbReference>
<dbReference type="SMART" id="SM00295">
    <property type="entry name" value="B41"/>
    <property type="match status" value="1"/>
</dbReference>
<dbReference type="InterPro" id="IPR019748">
    <property type="entry name" value="FERM_central"/>
</dbReference>
<dbReference type="InterPro" id="IPR035963">
    <property type="entry name" value="FERM_2"/>
</dbReference>
<dbReference type="GO" id="GO:0005856">
    <property type="term" value="C:cytoskeleton"/>
    <property type="evidence" value="ECO:0000318"/>
    <property type="project" value="GO_Central"/>
</dbReference>
<proteinExistence type="predicted"/>
<dbReference type="InterPro" id="IPR019749">
    <property type="entry name" value="Band_41_domain"/>
</dbReference>
<dbReference type="FunFam" id="3.10.20.90:FF:000039">
    <property type="entry name" value="Tyrosine-protein phosphatase non-receptor type"/>
    <property type="match status" value="1"/>
</dbReference>
<feature type="compositionally biased region" description="Polar residues" evidence="1">
    <location>
        <begin position="400"/>
        <end position="418"/>
    </location>
</feature>
<dbReference type="InterPro" id="IPR014352">
    <property type="entry name" value="FERM/acyl-CoA-bd_prot_sf"/>
</dbReference>
<evidence type="ECO:0000259" key="2">
    <source>
        <dbReference type="PROSITE" id="PS50057"/>
    </source>
</evidence>
<feature type="compositionally biased region" description="Polar residues" evidence="1">
    <location>
        <begin position="791"/>
        <end position="802"/>
    </location>
</feature>
<dbReference type="InterPro" id="IPR011993">
    <property type="entry name" value="PH-like_dom_sf"/>
</dbReference>
<sequence length="1110" mass="129268">MVMCYNNIDTKNNNLDDDDDVIVATPSTTATSSLSKGLCHKKTIKCTVKLLDDSEMEIIMKKSSKGQALINRIYKYLQINSGCGPHDNEPCYFSCTYFDSTTDKYVWLIHDKQISQQIKSQPCYLKFKVKYYPDSPHEIKNEVIKNLMYQQIVKDVSEGRVSCSFATQSLLLSYQAQIEYGDWDFPTSKFPECLKMSPDWKNRMGDYELDAYENVKKLEIPKKFDSLKFELWSKVFDLYKVHRGQSREEATNNYLSNVSKVARYGMHTCYVENEGGNPVELCLCWLGLSVYDCSGEIRTTKLTWPRLLKIAYKRNKFIILYRQNGVCDDGDDGGGGGGSCGKDCASFVSNDAKRQQLSIDEQLLHQTSNNLNGEDVDHNLQQHQQPHSFNNNFRNNSNNLKSSTKRSNSCKNSDNYSNKNIYNVVGRSTSFNNNTYSCKSVSATKSNDDYFGICNNMTERAKISSVDNLRRNVYRTGKIVLPYQQQQLQSQPHQLQPQQQLQPHQQQPQLRLHQQLQQLHQQHWPQQFQQECITQHENIPHEIQNEFRQNLSHQQTLQPEHFKCVPMEYKQQYPPHENKTWPKKQQHCQKNLQLLNYQQQQHQLQAEQQQCLQRNDAHCRHQRLTEPPQAQTKTDFLKLQQHQQQQQQQYDGNLLDCQTSTHSTGKNGLPRLLQHPFHDKIQQFHRPQPQMYQDQVQQCQQQKYQEQREQAFYKNRTCASGRHQQHFNIQQQQQQHLYVEDQRGPAQQYQQHQQQRHQLQSQQQNEQQLQSLHSRPPLPPSLQLKPRPKSGNTQLESRNIQQSSSTTTKATTPSINRKKENPYEFDRKSTRGNPKSPKELSKDIKGRKNIVITAYLDNNSLLSEPGGIYDNIVEADSINNINTNINNNNNTTRNNKNNNFTQLSSKSYNNNNINNNNNNDSYGSYDNLYNYRTRTNHANMNDYYYDSHSYLQYCRRQNQQHHYQHQQQQLLLSPPQQLLLQQQQQQQSYDNNDDSNGEYDNLLQPCASSSSSFPYAPSTSFPLQYQQSSSIPPLQTLTSSPRHVFFESPGGFKITQVRNPEDDSLIETVIEKTLIIEDKCDEEEAIANAISSLTRIHPKLSVEEIEIKRK</sequence>
<dbReference type="InParanoid" id="T1F290"/>
<dbReference type="Gene3D" id="3.10.20.90">
    <property type="entry name" value="Phosphatidylinositol 3-kinase Catalytic Subunit, Chain A, domain 1"/>
    <property type="match status" value="1"/>
</dbReference>
<dbReference type="EMBL" id="KB096134">
    <property type="protein sequence ID" value="ESO07987.1"/>
    <property type="molecule type" value="Genomic_DNA"/>
</dbReference>
<dbReference type="PANTHER" id="PTHR23280:SF21">
    <property type="entry name" value="PROTEIN 4.1 HOMOLOG"/>
    <property type="match status" value="1"/>
</dbReference>
<feature type="compositionally biased region" description="Low complexity" evidence="1">
    <location>
        <begin position="388"/>
        <end position="399"/>
    </location>
</feature>
<dbReference type="EMBL" id="AMQM01003358">
    <property type="status" value="NOT_ANNOTATED_CDS"/>
    <property type="molecule type" value="Genomic_DNA"/>
</dbReference>
<organism evidence="4 5">
    <name type="scientific">Helobdella robusta</name>
    <name type="common">Californian leech</name>
    <dbReference type="NCBI Taxonomy" id="6412"/>
    <lineage>
        <taxon>Eukaryota</taxon>
        <taxon>Metazoa</taxon>
        <taxon>Spiralia</taxon>
        <taxon>Lophotrochozoa</taxon>
        <taxon>Annelida</taxon>
        <taxon>Clitellata</taxon>
        <taxon>Hirudinea</taxon>
        <taxon>Rhynchobdellida</taxon>
        <taxon>Glossiphoniidae</taxon>
        <taxon>Helobdella</taxon>
    </lineage>
</organism>
<dbReference type="FunFam" id="1.20.80.10:FF:000031">
    <property type="entry name" value="FERM domain (Protein4.1-ezrin-radixin-moesin) family"/>
    <property type="match status" value="1"/>
</dbReference>
<reference evidence="5" key="1">
    <citation type="submission" date="2012-12" db="EMBL/GenBank/DDBJ databases">
        <authorList>
            <person name="Hellsten U."/>
            <person name="Grimwood J."/>
            <person name="Chapman J.A."/>
            <person name="Shapiro H."/>
            <person name="Aerts A."/>
            <person name="Otillar R.P."/>
            <person name="Terry A.Y."/>
            <person name="Boore J.L."/>
            <person name="Simakov O."/>
            <person name="Marletaz F."/>
            <person name="Cho S.-J."/>
            <person name="Edsinger-Gonzales E."/>
            <person name="Havlak P."/>
            <person name="Kuo D.-H."/>
            <person name="Larsson T."/>
            <person name="Lv J."/>
            <person name="Arendt D."/>
            <person name="Savage R."/>
            <person name="Osoegawa K."/>
            <person name="de Jong P."/>
            <person name="Lindberg D.R."/>
            <person name="Seaver E.C."/>
            <person name="Weisblat D.A."/>
            <person name="Putnam N.H."/>
            <person name="Grigoriev I.V."/>
            <person name="Rokhsar D.S."/>
        </authorList>
    </citation>
    <scope>NUCLEOTIDE SEQUENCE</scope>
</reference>
<dbReference type="STRING" id="6412.T1F290"/>
<dbReference type="InterPro" id="IPR000299">
    <property type="entry name" value="FERM_domain"/>
</dbReference>
<dbReference type="InterPro" id="IPR018980">
    <property type="entry name" value="FERM_PH-like_C"/>
</dbReference>
<feature type="compositionally biased region" description="Basic and acidic residues" evidence="1">
    <location>
        <begin position="817"/>
        <end position="829"/>
    </location>
</feature>
<feature type="compositionally biased region" description="Low complexity" evidence="1">
    <location>
        <begin position="803"/>
        <end position="814"/>
    </location>
</feature>
<dbReference type="SMART" id="SM01196">
    <property type="entry name" value="FERM_C"/>
    <property type="match status" value="1"/>
</dbReference>
<evidence type="ECO:0000256" key="1">
    <source>
        <dbReference type="SAM" id="MobiDB-lite"/>
    </source>
</evidence>
<dbReference type="PROSITE" id="PS50057">
    <property type="entry name" value="FERM_3"/>
    <property type="match status" value="1"/>
</dbReference>
<feature type="region of interest" description="Disordered" evidence="1">
    <location>
        <begin position="385"/>
        <end position="418"/>
    </location>
</feature>
<feature type="compositionally biased region" description="Low complexity" evidence="1">
    <location>
        <begin position="979"/>
        <end position="989"/>
    </location>
</feature>
<dbReference type="OMA" id="CITQHEN"/>
<dbReference type="PANTHER" id="PTHR23280">
    <property type="entry name" value="4.1 G PROTEIN"/>
    <property type="match status" value="1"/>
</dbReference>
<dbReference type="HOGENOM" id="CLU_281906_0_0_1"/>
<dbReference type="EnsemblMetazoa" id="HelroT169705">
    <property type="protein sequence ID" value="HelroP169705"/>
    <property type="gene ID" value="HelroG169705"/>
</dbReference>
<dbReference type="AlphaFoldDB" id="T1F290"/>
<dbReference type="GO" id="GO:0005886">
    <property type="term" value="C:plasma membrane"/>
    <property type="evidence" value="ECO:0000318"/>
    <property type="project" value="GO_Central"/>
</dbReference>
<dbReference type="InterPro" id="IPR018979">
    <property type="entry name" value="FERM_N"/>
</dbReference>
<feature type="region of interest" description="Disordered" evidence="1">
    <location>
        <begin position="723"/>
        <end position="842"/>
    </location>
</feature>
<gene>
    <name evidence="4" type="primary">20202940</name>
    <name evidence="3" type="ORF">HELRODRAFT_169705</name>
</gene>
<feature type="domain" description="FERM" evidence="2">
    <location>
        <begin position="44"/>
        <end position="362"/>
    </location>
</feature>
<feature type="compositionally biased region" description="Low complexity" evidence="1">
    <location>
        <begin position="726"/>
        <end position="736"/>
    </location>
</feature>
<dbReference type="SUPFAM" id="SSF54236">
    <property type="entry name" value="Ubiquitin-like"/>
    <property type="match status" value="1"/>
</dbReference>
<dbReference type="CDD" id="cd14473">
    <property type="entry name" value="FERM_B-lobe"/>
    <property type="match status" value="1"/>
</dbReference>
<accession>T1F290</accession>
<dbReference type="GeneID" id="20202940"/>
<dbReference type="Pfam" id="PF09379">
    <property type="entry name" value="FERM_N"/>
    <property type="match status" value="1"/>
</dbReference>
<dbReference type="eggNOG" id="KOG3527">
    <property type="taxonomic scope" value="Eukaryota"/>
</dbReference>
<dbReference type="SUPFAM" id="SSF47031">
    <property type="entry name" value="Second domain of FERM"/>
    <property type="match status" value="1"/>
</dbReference>
<dbReference type="CTD" id="20202940"/>
<dbReference type="Gene3D" id="2.30.29.30">
    <property type="entry name" value="Pleckstrin-homology domain (PH domain)/Phosphotyrosine-binding domain (PTB)"/>
    <property type="match status" value="1"/>
</dbReference>
<dbReference type="RefSeq" id="XP_009013776.1">
    <property type="nucleotide sequence ID" value="XM_009015528.1"/>
</dbReference>
<protein>
    <recommendedName>
        <fullName evidence="2">FERM domain-containing protein</fullName>
    </recommendedName>
</protein>
<dbReference type="SUPFAM" id="SSF50729">
    <property type="entry name" value="PH domain-like"/>
    <property type="match status" value="1"/>
</dbReference>
<evidence type="ECO:0000313" key="3">
    <source>
        <dbReference type="EMBL" id="ESO07987.1"/>
    </source>
</evidence>
<dbReference type="InterPro" id="IPR029071">
    <property type="entry name" value="Ubiquitin-like_domsf"/>
</dbReference>
<evidence type="ECO:0000313" key="5">
    <source>
        <dbReference type="Proteomes" id="UP000015101"/>
    </source>
</evidence>
<dbReference type="Proteomes" id="UP000015101">
    <property type="component" value="Unassembled WGS sequence"/>
</dbReference>
<reference evidence="4" key="3">
    <citation type="submission" date="2015-06" db="UniProtKB">
        <authorList>
            <consortium name="EnsemblMetazoa"/>
        </authorList>
    </citation>
    <scope>IDENTIFICATION</scope>
</reference>
<feature type="region of interest" description="Disordered" evidence="1">
    <location>
        <begin position="488"/>
        <end position="510"/>
    </location>
</feature>
<dbReference type="OrthoDB" id="6589456at2759"/>
<feature type="region of interest" description="Disordered" evidence="1">
    <location>
        <begin position="979"/>
        <end position="1003"/>
    </location>
</feature>
<reference evidence="3 5" key="2">
    <citation type="journal article" date="2013" name="Nature">
        <title>Insights into bilaterian evolution from three spiralian genomes.</title>
        <authorList>
            <person name="Simakov O."/>
            <person name="Marletaz F."/>
            <person name="Cho S.J."/>
            <person name="Edsinger-Gonzales E."/>
            <person name="Havlak P."/>
            <person name="Hellsten U."/>
            <person name="Kuo D.H."/>
            <person name="Larsson T."/>
            <person name="Lv J."/>
            <person name="Arendt D."/>
            <person name="Savage R."/>
            <person name="Osoegawa K."/>
            <person name="de Jong P."/>
            <person name="Grimwood J."/>
            <person name="Chapman J.A."/>
            <person name="Shapiro H."/>
            <person name="Aerts A."/>
            <person name="Otillar R.P."/>
            <person name="Terry A.Y."/>
            <person name="Boore J.L."/>
            <person name="Grigoriev I.V."/>
            <person name="Lindberg D.R."/>
            <person name="Seaver E.C."/>
            <person name="Weisblat D.A."/>
            <person name="Putnam N.H."/>
            <person name="Rokhsar D.S."/>
        </authorList>
    </citation>
    <scope>NUCLEOTIDE SEQUENCE</scope>
</reference>
<dbReference type="GO" id="GO:0031032">
    <property type="term" value="P:actomyosin structure organization"/>
    <property type="evidence" value="ECO:0000318"/>
    <property type="project" value="GO_Central"/>
</dbReference>